<evidence type="ECO:0000313" key="2">
    <source>
        <dbReference type="Proteomes" id="UP001152867"/>
    </source>
</evidence>
<dbReference type="EMBL" id="JANDJP010000019">
    <property type="protein sequence ID" value="MDF9914821.1"/>
    <property type="molecule type" value="Genomic_DNA"/>
</dbReference>
<sequence>MEATIIVKGTPVPQGRPKFARRGNFVTAYDPKTSKQYKKMVATAAKMQFTGTPMDGAIKVNLSVYRPVKTSVSKVERQRRLNGDHRPVVKGDIDNYYKAVTDACTGIVWVDDAQIVEMTCNKYYSDNPRVEMTVSTLDGELV</sequence>
<dbReference type="InterPro" id="IPR008822">
    <property type="entry name" value="Endonuclease_RusA-like"/>
</dbReference>
<reference evidence="1" key="1">
    <citation type="submission" date="2022-06" db="EMBL/GenBank/DDBJ databases">
        <title>Antifungal cultures and metabolites of lactic acid bacteria for use in dairy fermentations.</title>
        <authorList>
            <person name="Zhao Z."/>
            <person name="Gaenzle M."/>
        </authorList>
    </citation>
    <scope>NUCLEOTIDE SEQUENCE</scope>
    <source>
        <strain evidence="1">FUA3126</strain>
    </source>
</reference>
<organism evidence="1 2">
    <name type="scientific">Furfurilactobacillus milii</name>
    <dbReference type="NCBI Taxonomy" id="2888272"/>
    <lineage>
        <taxon>Bacteria</taxon>
        <taxon>Bacillati</taxon>
        <taxon>Bacillota</taxon>
        <taxon>Bacilli</taxon>
        <taxon>Lactobacillales</taxon>
        <taxon>Lactobacillaceae</taxon>
        <taxon>Furfurilactobacillus</taxon>
    </lineage>
</organism>
<dbReference type="InterPro" id="IPR036614">
    <property type="entry name" value="RusA-like_sf"/>
</dbReference>
<dbReference type="SUPFAM" id="SSF103084">
    <property type="entry name" value="Holliday junction resolvase RusA"/>
    <property type="match status" value="1"/>
</dbReference>
<dbReference type="Pfam" id="PF05866">
    <property type="entry name" value="RusA"/>
    <property type="match status" value="1"/>
</dbReference>
<dbReference type="Proteomes" id="UP001152867">
    <property type="component" value="Unassembled WGS sequence"/>
</dbReference>
<proteinExistence type="predicted"/>
<keyword evidence="2" id="KW-1185">Reference proteome</keyword>
<dbReference type="Gene3D" id="3.30.1330.70">
    <property type="entry name" value="Holliday junction resolvase RusA"/>
    <property type="match status" value="1"/>
</dbReference>
<comment type="caution">
    <text evidence="1">The sequence shown here is derived from an EMBL/GenBank/DDBJ whole genome shotgun (WGS) entry which is preliminary data.</text>
</comment>
<protein>
    <submittedName>
        <fullName evidence="1">RusA family crossover junction endodeoxyribonuclease</fullName>
    </submittedName>
</protein>
<gene>
    <name evidence="1" type="ORF">NNA32_11280</name>
</gene>
<evidence type="ECO:0000313" key="1">
    <source>
        <dbReference type="EMBL" id="MDF9914821.1"/>
    </source>
</evidence>
<name>A0ABT6DCJ4_9LACO</name>
<accession>A0ABT6DCJ4</accession>